<dbReference type="Gene3D" id="3.40.50.20">
    <property type="match status" value="1"/>
</dbReference>
<dbReference type="Gene3D" id="3.30.1490.20">
    <property type="entry name" value="ATP-grasp fold, A domain"/>
    <property type="match status" value="1"/>
</dbReference>
<evidence type="ECO:0000256" key="11">
    <source>
        <dbReference type="ARBA" id="ARBA00042864"/>
    </source>
</evidence>
<dbReference type="FunFam" id="3.90.600.10:FF:000001">
    <property type="entry name" value="Trifunctional purine biosynthetic protein adenosine-3"/>
    <property type="match status" value="1"/>
</dbReference>
<evidence type="ECO:0000256" key="3">
    <source>
        <dbReference type="ARBA" id="ARBA00022598"/>
    </source>
</evidence>
<dbReference type="InterPro" id="IPR020562">
    <property type="entry name" value="PRibGlycinamide_synth_N"/>
</dbReference>
<dbReference type="AlphaFoldDB" id="A0A1F5ZVY0"/>
<evidence type="ECO:0000256" key="8">
    <source>
        <dbReference type="ARBA" id="ARBA00023211"/>
    </source>
</evidence>
<dbReference type="InterPro" id="IPR020561">
    <property type="entry name" value="PRibGlycinamid_synth_ATP-grasp"/>
</dbReference>
<evidence type="ECO:0000256" key="13">
    <source>
        <dbReference type="PROSITE-ProRule" id="PRU00409"/>
    </source>
</evidence>
<dbReference type="SUPFAM" id="SSF51246">
    <property type="entry name" value="Rudiment single hybrid motif"/>
    <property type="match status" value="1"/>
</dbReference>
<comment type="caution">
    <text evidence="15">The sequence shown here is derived from an EMBL/GenBank/DDBJ whole genome shotgun (WGS) entry which is preliminary data.</text>
</comment>
<dbReference type="FunFam" id="3.40.50.20:FF:000006">
    <property type="entry name" value="Phosphoribosylamine--glycine ligase, chloroplastic"/>
    <property type="match status" value="1"/>
</dbReference>
<dbReference type="InterPro" id="IPR000115">
    <property type="entry name" value="PRibGlycinamide_synth"/>
</dbReference>
<sequence>MKQLSVLIIGSGGREHALGWKLRSSPRVGKLYFAPGNGGTAKLGENIDIRVEQIEELARFAKKGRIDLTVVGPEAPLVNGIVDLFQKRGLTIFGPNRRASQLEGSKAWAANFIKKWNIPHPESFIFNNADKAKKFVKESKWSGMVVKADALAQGKGVIVCVSKAEAEYAIDEIMVKKTFGDAGNRIVIQEKLTGEEVSVLALCDGKNIVPLLPSQDHKRIYDDDKGANTGGMGAYAPVPFVSPKLQREITKTILKPTIAGLKKEGIEYKGVLYAGLMLTKEGPKVLEYNVRMGDPETQPLMMLLKSDLLPIINSCITGTLKKSQVRFKQGYSVCVVLAADGYPSSYEKGQEIHADNNYSNNNPFVFHAGTTQKGNTILTSGGRVLGVTSYAPTLKNAIKKAYDFINEKKVSFNNMQYRTDIGKKAL</sequence>
<dbReference type="InterPro" id="IPR011761">
    <property type="entry name" value="ATP-grasp"/>
</dbReference>
<dbReference type="STRING" id="1798382.A3D77_06185"/>
<dbReference type="Pfam" id="PF01071">
    <property type="entry name" value="GARS_A"/>
    <property type="match status" value="1"/>
</dbReference>
<dbReference type="PANTHER" id="PTHR43472:SF1">
    <property type="entry name" value="PHOSPHORIBOSYLAMINE--GLYCINE LIGASE, CHLOROPLASTIC"/>
    <property type="match status" value="1"/>
</dbReference>
<evidence type="ECO:0000313" key="15">
    <source>
        <dbReference type="EMBL" id="OGG16571.1"/>
    </source>
</evidence>
<evidence type="ECO:0000256" key="10">
    <source>
        <dbReference type="ARBA" id="ARBA00042242"/>
    </source>
</evidence>
<dbReference type="GO" id="GO:0006189">
    <property type="term" value="P:'de novo' IMP biosynthetic process"/>
    <property type="evidence" value="ECO:0007669"/>
    <property type="project" value="UniProtKB-UniRule"/>
</dbReference>
<accession>A0A1F5ZVY0</accession>
<dbReference type="Gene3D" id="3.30.470.20">
    <property type="entry name" value="ATP-grasp fold, B domain"/>
    <property type="match status" value="1"/>
</dbReference>
<evidence type="ECO:0000313" key="16">
    <source>
        <dbReference type="Proteomes" id="UP000176923"/>
    </source>
</evidence>
<dbReference type="EC" id="6.3.4.13" evidence="2 12"/>
<dbReference type="InterPro" id="IPR016185">
    <property type="entry name" value="PreATP-grasp_dom_sf"/>
</dbReference>
<dbReference type="InterPro" id="IPR037123">
    <property type="entry name" value="PRibGlycinamide_synth_C_sf"/>
</dbReference>
<evidence type="ECO:0000256" key="4">
    <source>
        <dbReference type="ARBA" id="ARBA00022723"/>
    </source>
</evidence>
<evidence type="ECO:0000256" key="9">
    <source>
        <dbReference type="ARBA" id="ARBA00038345"/>
    </source>
</evidence>
<dbReference type="PROSITE" id="PS50975">
    <property type="entry name" value="ATP_GRASP"/>
    <property type="match status" value="1"/>
</dbReference>
<evidence type="ECO:0000256" key="2">
    <source>
        <dbReference type="ARBA" id="ARBA00013255"/>
    </source>
</evidence>
<keyword evidence="6 12" id="KW-0658">Purine biosynthesis</keyword>
<dbReference type="EMBL" id="MFJL01000011">
    <property type="protein sequence ID" value="OGG16571.1"/>
    <property type="molecule type" value="Genomic_DNA"/>
</dbReference>
<dbReference type="Gene3D" id="3.90.600.10">
    <property type="entry name" value="Phosphoribosylglycinamide synthetase, C-terminal domain"/>
    <property type="match status" value="1"/>
</dbReference>
<comment type="pathway">
    <text evidence="1 12">Purine metabolism; IMP biosynthesis via de novo pathway; N(1)-(5-phospho-D-ribosyl)glycinamide from 5-phospho-alpha-D-ribose 1-diphosphate: step 2/2.</text>
</comment>
<dbReference type="SUPFAM" id="SSF52440">
    <property type="entry name" value="PreATP-grasp domain"/>
    <property type="match status" value="1"/>
</dbReference>
<dbReference type="HAMAP" id="MF_00138">
    <property type="entry name" value="GARS"/>
    <property type="match status" value="1"/>
</dbReference>
<dbReference type="SMART" id="SM01209">
    <property type="entry name" value="GARS_A"/>
    <property type="match status" value="1"/>
</dbReference>
<dbReference type="GO" id="GO:0009113">
    <property type="term" value="P:purine nucleobase biosynthetic process"/>
    <property type="evidence" value="ECO:0007669"/>
    <property type="project" value="InterPro"/>
</dbReference>
<dbReference type="GO" id="GO:0046872">
    <property type="term" value="F:metal ion binding"/>
    <property type="evidence" value="ECO:0007669"/>
    <property type="project" value="UniProtKB-KW"/>
</dbReference>
<organism evidence="15 16">
    <name type="scientific">Candidatus Gottesmanbacteria bacterium RIFCSPHIGHO2_02_FULL_39_11</name>
    <dbReference type="NCBI Taxonomy" id="1798382"/>
    <lineage>
        <taxon>Bacteria</taxon>
        <taxon>Candidatus Gottesmaniibacteriota</taxon>
    </lineage>
</organism>
<dbReference type="GO" id="GO:0004637">
    <property type="term" value="F:phosphoribosylamine-glycine ligase activity"/>
    <property type="evidence" value="ECO:0007669"/>
    <property type="project" value="UniProtKB-UniRule"/>
</dbReference>
<dbReference type="Pfam" id="PF02844">
    <property type="entry name" value="GARS_N"/>
    <property type="match status" value="1"/>
</dbReference>
<dbReference type="SMART" id="SM01210">
    <property type="entry name" value="GARS_C"/>
    <property type="match status" value="1"/>
</dbReference>
<proteinExistence type="inferred from homology"/>
<dbReference type="InterPro" id="IPR013815">
    <property type="entry name" value="ATP_grasp_subdomain_1"/>
</dbReference>
<keyword evidence="5 13" id="KW-0547">Nucleotide-binding</keyword>
<keyword evidence="3 12" id="KW-0436">Ligase</keyword>
<keyword evidence="8" id="KW-0464">Manganese</keyword>
<protein>
    <recommendedName>
        <fullName evidence="2 12">Phosphoribosylamine--glycine ligase</fullName>
        <ecNumber evidence="2 12">6.3.4.13</ecNumber>
    </recommendedName>
    <alternativeName>
        <fullName evidence="12">GARS</fullName>
    </alternativeName>
    <alternativeName>
        <fullName evidence="10 12">Glycinamide ribonucleotide synthetase</fullName>
    </alternativeName>
    <alternativeName>
        <fullName evidence="11 12">Phosphoribosylglycinamide synthetase</fullName>
    </alternativeName>
</protein>
<feature type="domain" description="ATP-grasp" evidence="14">
    <location>
        <begin position="110"/>
        <end position="317"/>
    </location>
</feature>
<evidence type="ECO:0000256" key="1">
    <source>
        <dbReference type="ARBA" id="ARBA00005174"/>
    </source>
</evidence>
<evidence type="ECO:0000256" key="5">
    <source>
        <dbReference type="ARBA" id="ARBA00022741"/>
    </source>
</evidence>
<dbReference type="PANTHER" id="PTHR43472">
    <property type="entry name" value="PHOSPHORIBOSYLAMINE--GLYCINE LIGASE"/>
    <property type="match status" value="1"/>
</dbReference>
<evidence type="ECO:0000259" key="14">
    <source>
        <dbReference type="PROSITE" id="PS50975"/>
    </source>
</evidence>
<evidence type="ECO:0000256" key="6">
    <source>
        <dbReference type="ARBA" id="ARBA00022755"/>
    </source>
</evidence>
<dbReference type="GO" id="GO:0005524">
    <property type="term" value="F:ATP binding"/>
    <property type="evidence" value="ECO:0007669"/>
    <property type="project" value="UniProtKB-UniRule"/>
</dbReference>
<dbReference type="Proteomes" id="UP000176923">
    <property type="component" value="Unassembled WGS sequence"/>
</dbReference>
<dbReference type="SUPFAM" id="SSF56059">
    <property type="entry name" value="Glutathione synthetase ATP-binding domain-like"/>
    <property type="match status" value="1"/>
</dbReference>
<dbReference type="InterPro" id="IPR020560">
    <property type="entry name" value="PRibGlycinamide_synth_C-dom"/>
</dbReference>
<dbReference type="InterPro" id="IPR011054">
    <property type="entry name" value="Rudment_hybrid_motif"/>
</dbReference>
<evidence type="ECO:0000256" key="12">
    <source>
        <dbReference type="HAMAP-Rule" id="MF_00138"/>
    </source>
</evidence>
<evidence type="ECO:0000256" key="7">
    <source>
        <dbReference type="ARBA" id="ARBA00022840"/>
    </source>
</evidence>
<keyword evidence="4" id="KW-0479">Metal-binding</keyword>
<dbReference type="UniPathway" id="UPA00074">
    <property type="reaction ID" value="UER00125"/>
</dbReference>
<comment type="similarity">
    <text evidence="9 12">Belongs to the GARS family.</text>
</comment>
<dbReference type="NCBIfam" id="TIGR00877">
    <property type="entry name" value="purD"/>
    <property type="match status" value="1"/>
</dbReference>
<gene>
    <name evidence="12" type="primary">purD</name>
    <name evidence="15" type="ORF">A3D77_06185</name>
</gene>
<keyword evidence="7 13" id="KW-0067">ATP-binding</keyword>
<dbReference type="FunFam" id="3.30.470.20:FF:000018">
    <property type="entry name" value="Trifunctional purine biosynthetic protein adenosine-3"/>
    <property type="match status" value="1"/>
</dbReference>
<reference evidence="15 16" key="1">
    <citation type="journal article" date="2016" name="Nat. Commun.">
        <title>Thousands of microbial genomes shed light on interconnected biogeochemical processes in an aquifer system.</title>
        <authorList>
            <person name="Anantharaman K."/>
            <person name="Brown C.T."/>
            <person name="Hug L.A."/>
            <person name="Sharon I."/>
            <person name="Castelle C.J."/>
            <person name="Probst A.J."/>
            <person name="Thomas B.C."/>
            <person name="Singh A."/>
            <person name="Wilkins M.J."/>
            <person name="Karaoz U."/>
            <person name="Brodie E.L."/>
            <person name="Williams K.H."/>
            <person name="Hubbard S.S."/>
            <person name="Banfield J.F."/>
        </authorList>
    </citation>
    <scope>NUCLEOTIDE SEQUENCE [LARGE SCALE GENOMIC DNA]</scope>
</reference>
<name>A0A1F5ZVY0_9BACT</name>
<dbReference type="Pfam" id="PF02843">
    <property type="entry name" value="GARS_C"/>
    <property type="match status" value="1"/>
</dbReference>
<comment type="catalytic activity">
    <reaction evidence="12">
        <text>5-phospho-beta-D-ribosylamine + glycine + ATP = N(1)-(5-phospho-beta-D-ribosyl)glycinamide + ADP + phosphate + H(+)</text>
        <dbReference type="Rhea" id="RHEA:17453"/>
        <dbReference type="ChEBI" id="CHEBI:15378"/>
        <dbReference type="ChEBI" id="CHEBI:30616"/>
        <dbReference type="ChEBI" id="CHEBI:43474"/>
        <dbReference type="ChEBI" id="CHEBI:57305"/>
        <dbReference type="ChEBI" id="CHEBI:58681"/>
        <dbReference type="ChEBI" id="CHEBI:143788"/>
        <dbReference type="ChEBI" id="CHEBI:456216"/>
        <dbReference type="EC" id="6.3.4.13"/>
    </reaction>
</comment>